<dbReference type="EnsemblPlants" id="TuG1812G0600002513.01.T01">
    <property type="protein sequence ID" value="TuG1812G0600002513.01.T01"/>
    <property type="gene ID" value="TuG1812G0600002513.01"/>
</dbReference>
<dbReference type="Gramene" id="TuG1812G0600002513.01.T01">
    <property type="protein sequence ID" value="TuG1812G0600002513.01.T01"/>
    <property type="gene ID" value="TuG1812G0600002513.01"/>
</dbReference>
<organism evidence="2 3">
    <name type="scientific">Triticum urartu</name>
    <name type="common">Red wild einkorn</name>
    <name type="synonym">Crithodium urartu</name>
    <dbReference type="NCBI Taxonomy" id="4572"/>
    <lineage>
        <taxon>Eukaryota</taxon>
        <taxon>Viridiplantae</taxon>
        <taxon>Streptophyta</taxon>
        <taxon>Embryophyta</taxon>
        <taxon>Tracheophyta</taxon>
        <taxon>Spermatophyta</taxon>
        <taxon>Magnoliopsida</taxon>
        <taxon>Liliopsida</taxon>
        <taxon>Poales</taxon>
        <taxon>Poaceae</taxon>
        <taxon>BOP clade</taxon>
        <taxon>Pooideae</taxon>
        <taxon>Triticodae</taxon>
        <taxon>Triticeae</taxon>
        <taxon>Triticinae</taxon>
        <taxon>Triticum</taxon>
    </lineage>
</organism>
<dbReference type="SUPFAM" id="SSF53098">
    <property type="entry name" value="Ribonuclease H-like"/>
    <property type="match status" value="1"/>
</dbReference>
<proteinExistence type="predicted"/>
<feature type="domain" description="DUF4371" evidence="1">
    <location>
        <begin position="1"/>
        <end position="113"/>
    </location>
</feature>
<evidence type="ECO:0000259" key="1">
    <source>
        <dbReference type="Pfam" id="PF14291"/>
    </source>
</evidence>
<dbReference type="PANTHER" id="PTHR45749:SF25">
    <property type="entry name" value="TTF-TYPE DOMAIN-CONTAINING PROTEIN"/>
    <property type="match status" value="1"/>
</dbReference>
<dbReference type="InterPro" id="IPR025398">
    <property type="entry name" value="DUF4371"/>
</dbReference>
<dbReference type="Proteomes" id="UP000015106">
    <property type="component" value="Chromosome 6"/>
</dbReference>
<accession>A0A8R7QTY8</accession>
<dbReference type="AlphaFoldDB" id="A0A8R7QTY8"/>
<name>A0A8R7QTY8_TRIUA</name>
<evidence type="ECO:0000313" key="2">
    <source>
        <dbReference type="EnsemblPlants" id="TuG1812G0600002513.01.T01"/>
    </source>
</evidence>
<dbReference type="InterPro" id="IPR012337">
    <property type="entry name" value="RNaseH-like_sf"/>
</dbReference>
<dbReference type="Pfam" id="PF14291">
    <property type="entry name" value="DUF4371"/>
    <property type="match status" value="1"/>
</dbReference>
<reference evidence="2" key="3">
    <citation type="submission" date="2022-06" db="UniProtKB">
        <authorList>
            <consortium name="EnsemblPlants"/>
        </authorList>
    </citation>
    <scope>IDENTIFICATION</scope>
</reference>
<evidence type="ECO:0000313" key="3">
    <source>
        <dbReference type="Proteomes" id="UP000015106"/>
    </source>
</evidence>
<protein>
    <recommendedName>
        <fullName evidence="1">DUF4371 domain-containing protein</fullName>
    </recommendedName>
</protein>
<reference evidence="2" key="2">
    <citation type="submission" date="2018-03" db="EMBL/GenBank/DDBJ databases">
        <title>The Triticum urartu genome reveals the dynamic nature of wheat genome evolution.</title>
        <authorList>
            <person name="Ling H."/>
            <person name="Ma B."/>
            <person name="Shi X."/>
            <person name="Liu H."/>
            <person name="Dong L."/>
            <person name="Sun H."/>
            <person name="Cao Y."/>
            <person name="Gao Q."/>
            <person name="Zheng S."/>
            <person name="Li Y."/>
            <person name="Yu Y."/>
            <person name="Du H."/>
            <person name="Qi M."/>
            <person name="Li Y."/>
            <person name="Yu H."/>
            <person name="Cui Y."/>
            <person name="Wang N."/>
            <person name="Chen C."/>
            <person name="Wu H."/>
            <person name="Zhao Y."/>
            <person name="Zhang J."/>
            <person name="Li Y."/>
            <person name="Zhou W."/>
            <person name="Zhang B."/>
            <person name="Hu W."/>
            <person name="Eijk M."/>
            <person name="Tang J."/>
            <person name="Witsenboer H."/>
            <person name="Zhao S."/>
            <person name="Li Z."/>
            <person name="Zhang A."/>
            <person name="Wang D."/>
            <person name="Liang C."/>
        </authorList>
    </citation>
    <scope>NUCLEOTIDE SEQUENCE [LARGE SCALE GENOMIC DNA]</scope>
    <source>
        <strain evidence="2">cv. G1812</strain>
    </source>
</reference>
<sequence length="137" mass="15531">MICSDIQKDLATCCAMEVTKVIKNELGDKKFSILVDEARDCSIKEQMAIILRFLDDHGVLQERFLAIKHITDCTSAGIKEVLLDVLKYHGLPINRIRGQGYDGASNMRGEFNGLQKLIRDESPYAFFVHCFAHQLQL</sequence>
<dbReference type="PANTHER" id="PTHR45749">
    <property type="match status" value="1"/>
</dbReference>
<reference evidence="3" key="1">
    <citation type="journal article" date="2013" name="Nature">
        <title>Draft genome of the wheat A-genome progenitor Triticum urartu.</title>
        <authorList>
            <person name="Ling H.Q."/>
            <person name="Zhao S."/>
            <person name="Liu D."/>
            <person name="Wang J."/>
            <person name="Sun H."/>
            <person name="Zhang C."/>
            <person name="Fan H."/>
            <person name="Li D."/>
            <person name="Dong L."/>
            <person name="Tao Y."/>
            <person name="Gao C."/>
            <person name="Wu H."/>
            <person name="Li Y."/>
            <person name="Cui Y."/>
            <person name="Guo X."/>
            <person name="Zheng S."/>
            <person name="Wang B."/>
            <person name="Yu K."/>
            <person name="Liang Q."/>
            <person name="Yang W."/>
            <person name="Lou X."/>
            <person name="Chen J."/>
            <person name="Feng M."/>
            <person name="Jian J."/>
            <person name="Zhang X."/>
            <person name="Luo G."/>
            <person name="Jiang Y."/>
            <person name="Liu J."/>
            <person name="Wang Z."/>
            <person name="Sha Y."/>
            <person name="Zhang B."/>
            <person name="Wu H."/>
            <person name="Tang D."/>
            <person name="Shen Q."/>
            <person name="Xue P."/>
            <person name="Zou S."/>
            <person name="Wang X."/>
            <person name="Liu X."/>
            <person name="Wang F."/>
            <person name="Yang Y."/>
            <person name="An X."/>
            <person name="Dong Z."/>
            <person name="Zhang K."/>
            <person name="Zhang X."/>
            <person name="Luo M.C."/>
            <person name="Dvorak J."/>
            <person name="Tong Y."/>
            <person name="Wang J."/>
            <person name="Yang H."/>
            <person name="Li Z."/>
            <person name="Wang D."/>
            <person name="Zhang A."/>
            <person name="Wang J."/>
        </authorList>
    </citation>
    <scope>NUCLEOTIDE SEQUENCE</scope>
    <source>
        <strain evidence="3">cv. G1812</strain>
    </source>
</reference>
<keyword evidence="3" id="KW-1185">Reference proteome</keyword>